<organism evidence="3 4">
    <name type="scientific">Paenibacillus planticolens</name>
    <dbReference type="NCBI Taxonomy" id="2654976"/>
    <lineage>
        <taxon>Bacteria</taxon>
        <taxon>Bacillati</taxon>
        <taxon>Bacillota</taxon>
        <taxon>Bacilli</taxon>
        <taxon>Bacillales</taxon>
        <taxon>Paenibacillaceae</taxon>
        <taxon>Paenibacillus</taxon>
    </lineage>
</organism>
<sequence length="328" mass="37839">MTTGLSYFLMLSDAVIITDKNHRIMDINPSYEEITGYRREMIIGHQAGILKSGLTPKNTYDQMKKELTNNQAWSGVFINRKQNKDLWHSNITITPIELDGESYYIGIFRDLGDISEGIYVSETRKSKIQNEILRVLALSCEIRDPEIENHLFRVQQLTASLLREYNEAHHSKLSDDYIQHVINASIMHDIGKSGIPEGILYKPGKLTFYERNIIETHPLIGVDILNKISHELNDDLFRQELDISKSIVEFHHEKWDGSGYPHRLKGNEIPFEAQVVSLVDVYDALTSRRAYKEAWPEEKVLDYLIEQKGSSFNPDLVDIFVAMIRKSK</sequence>
<dbReference type="InterPro" id="IPR000014">
    <property type="entry name" value="PAS"/>
</dbReference>
<dbReference type="PANTHER" id="PTHR45228:SF8">
    <property type="entry name" value="TWO-COMPONENT RESPONSE REGULATOR-RELATED"/>
    <property type="match status" value="1"/>
</dbReference>
<dbReference type="Gene3D" id="3.30.450.20">
    <property type="entry name" value="PAS domain"/>
    <property type="match status" value="1"/>
</dbReference>
<dbReference type="PROSITE" id="PS50112">
    <property type="entry name" value="PAS"/>
    <property type="match status" value="1"/>
</dbReference>
<dbReference type="PANTHER" id="PTHR45228">
    <property type="entry name" value="CYCLIC DI-GMP PHOSPHODIESTERASE TM_0186-RELATED"/>
    <property type="match status" value="1"/>
</dbReference>
<dbReference type="InterPro" id="IPR003607">
    <property type="entry name" value="HD/PDEase_dom"/>
</dbReference>
<evidence type="ECO:0000259" key="1">
    <source>
        <dbReference type="PROSITE" id="PS50112"/>
    </source>
</evidence>
<feature type="domain" description="PAS" evidence="1">
    <location>
        <begin position="1"/>
        <end position="58"/>
    </location>
</feature>
<dbReference type="PROSITE" id="PS51832">
    <property type="entry name" value="HD_GYP"/>
    <property type="match status" value="1"/>
</dbReference>
<name>A0ABX1ZRJ5_9BACL</name>
<dbReference type="InterPro" id="IPR037522">
    <property type="entry name" value="HD_GYP_dom"/>
</dbReference>
<dbReference type="NCBIfam" id="TIGR00229">
    <property type="entry name" value="sensory_box"/>
    <property type="match status" value="1"/>
</dbReference>
<protein>
    <submittedName>
        <fullName evidence="3">HD domain-containing protein</fullName>
    </submittedName>
</protein>
<gene>
    <name evidence="3" type="ORF">GC097_22010</name>
</gene>
<dbReference type="Proteomes" id="UP000618579">
    <property type="component" value="Unassembled WGS sequence"/>
</dbReference>
<feature type="domain" description="HD-GYP" evidence="2">
    <location>
        <begin position="125"/>
        <end position="328"/>
    </location>
</feature>
<dbReference type="Pfam" id="PF13487">
    <property type="entry name" value="HD_5"/>
    <property type="match status" value="1"/>
</dbReference>
<accession>A0ABX1ZRJ5</accession>
<keyword evidence="4" id="KW-1185">Reference proteome</keyword>
<dbReference type="SMART" id="SM00471">
    <property type="entry name" value="HDc"/>
    <property type="match status" value="1"/>
</dbReference>
<evidence type="ECO:0000313" key="4">
    <source>
        <dbReference type="Proteomes" id="UP000618579"/>
    </source>
</evidence>
<dbReference type="CDD" id="cd00130">
    <property type="entry name" value="PAS"/>
    <property type="match status" value="1"/>
</dbReference>
<reference evidence="3 4" key="1">
    <citation type="submission" date="2019-10" db="EMBL/GenBank/DDBJ databases">
        <title>Description of Paenibacillus pedi sp. nov.</title>
        <authorList>
            <person name="Carlier A."/>
            <person name="Qi S."/>
        </authorList>
    </citation>
    <scope>NUCLEOTIDE SEQUENCE [LARGE SCALE GENOMIC DNA]</scope>
    <source>
        <strain evidence="3 4">LMG 31457</strain>
    </source>
</reference>
<evidence type="ECO:0000313" key="3">
    <source>
        <dbReference type="EMBL" id="NOV02684.1"/>
    </source>
</evidence>
<evidence type="ECO:0000259" key="2">
    <source>
        <dbReference type="PROSITE" id="PS51832"/>
    </source>
</evidence>
<comment type="caution">
    <text evidence="3">The sequence shown here is derived from an EMBL/GenBank/DDBJ whole genome shotgun (WGS) entry which is preliminary data.</text>
</comment>
<dbReference type="InterPro" id="IPR052020">
    <property type="entry name" value="Cyclic_di-GMP/3'3'-cGAMP_PDE"/>
</dbReference>
<dbReference type="Pfam" id="PF13426">
    <property type="entry name" value="PAS_9"/>
    <property type="match status" value="1"/>
</dbReference>
<dbReference type="SUPFAM" id="SSF109604">
    <property type="entry name" value="HD-domain/PDEase-like"/>
    <property type="match status" value="1"/>
</dbReference>
<proteinExistence type="predicted"/>
<dbReference type="Gene3D" id="1.10.3210.10">
    <property type="entry name" value="Hypothetical protein af1432"/>
    <property type="match status" value="1"/>
</dbReference>
<dbReference type="InterPro" id="IPR035965">
    <property type="entry name" value="PAS-like_dom_sf"/>
</dbReference>
<dbReference type="SUPFAM" id="SSF55785">
    <property type="entry name" value="PYP-like sensor domain (PAS domain)"/>
    <property type="match status" value="1"/>
</dbReference>
<dbReference type="EMBL" id="WHNZ01000045">
    <property type="protein sequence ID" value="NOV02684.1"/>
    <property type="molecule type" value="Genomic_DNA"/>
</dbReference>
<dbReference type="CDD" id="cd00077">
    <property type="entry name" value="HDc"/>
    <property type="match status" value="1"/>
</dbReference>